<evidence type="ECO:0000256" key="11">
    <source>
        <dbReference type="SAM" id="MobiDB-lite"/>
    </source>
</evidence>
<dbReference type="KEGG" id="bdi:100845355"/>
<dbReference type="PANTHER" id="PTHR31744:SF216">
    <property type="entry name" value="NAC TRANSCRIPTION FACTOR"/>
    <property type="match status" value="1"/>
</dbReference>
<protein>
    <recommendedName>
        <fullName evidence="13">NAC domain-containing protein</fullName>
    </recommendedName>
</protein>
<feature type="compositionally biased region" description="Polar residues" evidence="11">
    <location>
        <begin position="176"/>
        <end position="185"/>
    </location>
</feature>
<sequence length="638" mass="70397">MGKAVAMSAAAEVLPVGFRFRPTDEELVRHYLKGKIAGHRHPDLLVIPDVDLSSCEPWDLPSKSVIKSDDPEWFFFARRDRPKYPGKSPRSNRSTAAGYWKATGKDRLIRSSSSNNNKTLIGIKKTLVFHRGRAPRGLRTPWIIHEYRAAEPSFQSGRNGSFVLYRLFNKQDGETPSKSSRSDLQNGGDDQDKATTSMTSDLSLLTATKPTTTDHSMTTNLITAVDGDRVSHEDAFLDVLTQLPDLHADQRYDGFPNISSPMRPYTDHPFVGNMGDQDFSAYFDSIIAEQNIQDMLLHPDYAEMDKHPAGNTESDPTALVTSTANSNSMAPLEDSWREDYYDQRADDTDATRCLSALSTLQSDTSGHNHETRPQTNIMYGGANLASQCYSQCQLPLALDPQTESSHISGDLWNPYAQHLLDSMLEPSSSDMINSEASNGQGGWAVPPSMQQSEVQDFIDLQQGTAARRVRLVCGVQRAPASQLIITPHLKSEDEAGSCCSTGSSSNSHDEDYANAGSRTMAGDMMHIEDTGHIPTQVASLVKVTDKLQHLSLSEDMPEHIKMPRRHGAGLTQRLKHDSAQSVHQDLLQNSNHVPGESSSETTGRSTGSVVRLLWLALLVMAPLLVLVGVWSSLNYWQM</sequence>
<keyword evidence="6" id="KW-0238">DNA-binding</keyword>
<dbReference type="GO" id="GO:0016020">
    <property type="term" value="C:membrane"/>
    <property type="evidence" value="ECO:0007669"/>
    <property type="project" value="UniProtKB-SubCell"/>
</dbReference>
<evidence type="ECO:0000259" key="13">
    <source>
        <dbReference type="PROSITE" id="PS51005"/>
    </source>
</evidence>
<dbReference type="GeneID" id="100845355"/>
<dbReference type="GO" id="GO:0000976">
    <property type="term" value="F:transcription cis-regulatory region binding"/>
    <property type="evidence" value="ECO:0007669"/>
    <property type="project" value="UniProtKB-ARBA"/>
</dbReference>
<evidence type="ECO:0000256" key="8">
    <source>
        <dbReference type="ARBA" id="ARBA00023159"/>
    </source>
</evidence>
<evidence type="ECO:0000256" key="9">
    <source>
        <dbReference type="ARBA" id="ARBA00023163"/>
    </source>
</evidence>
<feature type="region of interest" description="Disordered" evidence="11">
    <location>
        <begin position="172"/>
        <end position="213"/>
    </location>
</feature>
<dbReference type="SUPFAM" id="SSF101941">
    <property type="entry name" value="NAC domain"/>
    <property type="match status" value="1"/>
</dbReference>
<keyword evidence="7 12" id="KW-0472">Membrane</keyword>
<reference evidence="15" key="3">
    <citation type="submission" date="2018-08" db="UniProtKB">
        <authorList>
            <consortium name="EnsemblPlants"/>
        </authorList>
    </citation>
    <scope>IDENTIFICATION</scope>
    <source>
        <strain evidence="15">cv. Bd21</strain>
    </source>
</reference>
<dbReference type="InterPro" id="IPR003441">
    <property type="entry name" value="NAC-dom"/>
</dbReference>
<comment type="subcellular location">
    <subcellularLocation>
        <location evidence="2">Membrane</location>
        <topology evidence="2">Single-pass membrane protein</topology>
    </subcellularLocation>
    <subcellularLocation>
        <location evidence="1">Nucleus</location>
    </subcellularLocation>
</comment>
<evidence type="ECO:0000256" key="4">
    <source>
        <dbReference type="ARBA" id="ARBA00022989"/>
    </source>
</evidence>
<evidence type="ECO:0000256" key="10">
    <source>
        <dbReference type="ARBA" id="ARBA00023242"/>
    </source>
</evidence>
<feature type="compositionally biased region" description="Low complexity" evidence="11">
    <location>
        <begin position="195"/>
        <end position="208"/>
    </location>
</feature>
<evidence type="ECO:0000256" key="3">
    <source>
        <dbReference type="ARBA" id="ARBA00022692"/>
    </source>
</evidence>
<dbReference type="EMBL" id="CM000880">
    <property type="protein sequence ID" value="KQK20102.1"/>
    <property type="molecule type" value="Genomic_DNA"/>
</dbReference>
<evidence type="ECO:0000313" key="14">
    <source>
        <dbReference type="EMBL" id="KQK20102.1"/>
    </source>
</evidence>
<dbReference type="GO" id="GO:0005634">
    <property type="term" value="C:nucleus"/>
    <property type="evidence" value="ECO:0007669"/>
    <property type="project" value="UniProtKB-SubCell"/>
</dbReference>
<dbReference type="OrthoDB" id="636876at2759"/>
<keyword evidence="9" id="KW-0804">Transcription</keyword>
<dbReference type="PROSITE" id="PS51005">
    <property type="entry name" value="NAC"/>
    <property type="match status" value="1"/>
</dbReference>
<dbReference type="AlphaFoldDB" id="A0A0Q3NRI2"/>
<keyword evidence="3 12" id="KW-0812">Transmembrane</keyword>
<organism evidence="14">
    <name type="scientific">Brachypodium distachyon</name>
    <name type="common">Purple false brome</name>
    <name type="synonym">Trachynia distachya</name>
    <dbReference type="NCBI Taxonomy" id="15368"/>
    <lineage>
        <taxon>Eukaryota</taxon>
        <taxon>Viridiplantae</taxon>
        <taxon>Streptophyta</taxon>
        <taxon>Embryophyta</taxon>
        <taxon>Tracheophyta</taxon>
        <taxon>Spermatophyta</taxon>
        <taxon>Magnoliopsida</taxon>
        <taxon>Liliopsida</taxon>
        <taxon>Poales</taxon>
        <taxon>Poaceae</taxon>
        <taxon>BOP clade</taxon>
        <taxon>Pooideae</taxon>
        <taxon>Stipodae</taxon>
        <taxon>Brachypodieae</taxon>
        <taxon>Brachypodium</taxon>
    </lineage>
</organism>
<accession>A0A0Q3NRI2</accession>
<keyword evidence="10" id="KW-0539">Nucleus</keyword>
<name>A0A0Q3NRI2_BRADI</name>
<evidence type="ECO:0000256" key="1">
    <source>
        <dbReference type="ARBA" id="ARBA00004123"/>
    </source>
</evidence>
<gene>
    <name evidence="15" type="primary">LOC100845355</name>
    <name evidence="14" type="ORF">BRADI_1g52480v3</name>
</gene>
<evidence type="ECO:0000256" key="2">
    <source>
        <dbReference type="ARBA" id="ARBA00004167"/>
    </source>
</evidence>
<feature type="region of interest" description="Disordered" evidence="11">
    <location>
        <begin position="427"/>
        <end position="447"/>
    </location>
</feature>
<feature type="compositionally biased region" description="Polar residues" evidence="11">
    <location>
        <begin position="311"/>
        <end position="329"/>
    </location>
</feature>
<evidence type="ECO:0000256" key="7">
    <source>
        <dbReference type="ARBA" id="ARBA00023136"/>
    </source>
</evidence>
<reference evidence="14" key="2">
    <citation type="submission" date="2017-06" db="EMBL/GenBank/DDBJ databases">
        <title>WGS assembly of Brachypodium distachyon.</title>
        <authorList>
            <consortium name="The International Brachypodium Initiative"/>
            <person name="Lucas S."/>
            <person name="Harmon-Smith M."/>
            <person name="Lail K."/>
            <person name="Tice H."/>
            <person name="Grimwood J."/>
            <person name="Bruce D."/>
            <person name="Barry K."/>
            <person name="Shu S."/>
            <person name="Lindquist E."/>
            <person name="Wang M."/>
            <person name="Pitluck S."/>
            <person name="Vogel J.P."/>
            <person name="Garvin D.F."/>
            <person name="Mockler T.C."/>
            <person name="Schmutz J."/>
            <person name="Rokhsar D."/>
            <person name="Bevan M.W."/>
        </authorList>
    </citation>
    <scope>NUCLEOTIDE SEQUENCE</scope>
    <source>
        <strain evidence="14">Bd21</strain>
    </source>
</reference>
<feature type="domain" description="NAC" evidence="13">
    <location>
        <begin position="14"/>
        <end position="170"/>
    </location>
</feature>
<feature type="transmembrane region" description="Helical" evidence="12">
    <location>
        <begin position="612"/>
        <end position="636"/>
    </location>
</feature>
<dbReference type="Gramene" id="KQK20102">
    <property type="protein sequence ID" value="KQK20102"/>
    <property type="gene ID" value="BRADI_1g52480v3"/>
</dbReference>
<dbReference type="ExpressionAtlas" id="A0A0Q3NRI2">
    <property type="expression patterns" value="baseline"/>
</dbReference>
<evidence type="ECO:0000313" key="16">
    <source>
        <dbReference type="Proteomes" id="UP000008810"/>
    </source>
</evidence>
<keyword evidence="4 12" id="KW-1133">Transmembrane helix</keyword>
<dbReference type="Proteomes" id="UP000008810">
    <property type="component" value="Chromosome 1"/>
</dbReference>
<dbReference type="GO" id="GO:0006355">
    <property type="term" value="P:regulation of DNA-templated transcription"/>
    <property type="evidence" value="ECO:0007669"/>
    <property type="project" value="InterPro"/>
</dbReference>
<evidence type="ECO:0000256" key="5">
    <source>
        <dbReference type="ARBA" id="ARBA00023015"/>
    </source>
</evidence>
<dbReference type="RefSeq" id="XP_010228157.1">
    <property type="nucleotide sequence ID" value="XM_010229855.3"/>
</dbReference>
<dbReference type="Pfam" id="PF02365">
    <property type="entry name" value="NAM"/>
    <property type="match status" value="1"/>
</dbReference>
<keyword evidence="8" id="KW-0010">Activator</keyword>
<dbReference type="STRING" id="15368.A0A0Q3NRI2"/>
<keyword evidence="5" id="KW-0805">Transcription regulation</keyword>
<keyword evidence="16" id="KW-1185">Reference proteome</keyword>
<dbReference type="EnsemblPlants" id="KQK20102">
    <property type="protein sequence ID" value="KQK20102"/>
    <property type="gene ID" value="BRADI_1g52480v3"/>
</dbReference>
<reference evidence="14 15" key="1">
    <citation type="journal article" date="2010" name="Nature">
        <title>Genome sequencing and analysis of the model grass Brachypodium distachyon.</title>
        <authorList>
            <consortium name="International Brachypodium Initiative"/>
        </authorList>
    </citation>
    <scope>NUCLEOTIDE SEQUENCE [LARGE SCALE GENOMIC DNA]</scope>
    <source>
        <strain evidence="14 15">Bd21</strain>
    </source>
</reference>
<feature type="compositionally biased region" description="Polar residues" evidence="11">
    <location>
        <begin position="427"/>
        <end position="438"/>
    </location>
</feature>
<dbReference type="PANTHER" id="PTHR31744">
    <property type="entry name" value="PROTEIN CUP-SHAPED COTYLEDON 2-RELATED"/>
    <property type="match status" value="1"/>
</dbReference>
<dbReference type="Gene3D" id="2.170.150.80">
    <property type="entry name" value="NAC domain"/>
    <property type="match status" value="1"/>
</dbReference>
<proteinExistence type="predicted"/>
<evidence type="ECO:0000313" key="15">
    <source>
        <dbReference type="EnsemblPlants" id="KQK20102"/>
    </source>
</evidence>
<evidence type="ECO:0000256" key="12">
    <source>
        <dbReference type="SAM" id="Phobius"/>
    </source>
</evidence>
<feature type="region of interest" description="Disordered" evidence="11">
    <location>
        <begin position="307"/>
        <end position="330"/>
    </location>
</feature>
<evidence type="ECO:0000256" key="6">
    <source>
        <dbReference type="ARBA" id="ARBA00023125"/>
    </source>
</evidence>
<dbReference type="InterPro" id="IPR036093">
    <property type="entry name" value="NAC_dom_sf"/>
</dbReference>